<sequence>MHSTVRSANEAATRITNICSHQSQGASSFRFCPFFCVISIQQRPFKMITDFQNVWEARSRVCQQSHNSLIFVSEMSYVSEVADLQISKYTNIGSLAILVFDYCITFQDEVRWTWSRPWGLIRVVFTISRYLPFVGSGLTAYAALRVGGPCPPSLAENIIHILSIVAAEGLLVIRTWAFWQKSKKMLIGLLIYSTATVIGAVAMNVLPNHQLISTDVSMIPGPCGFESSRNSALVYTILALFECVILALTAYKWFRDYRDSEIQSSIVTTVYGGSMLYMLCIIAITVTNVVVDAAFPVGFTNLFDTLQLVIHSVLASRILFHLRSSDSHAHETDIPLISAPRYGQPSQIQTKEIKDETNEV</sequence>
<protein>
    <recommendedName>
        <fullName evidence="2">DUF6533 domain-containing protein</fullName>
    </recommendedName>
</protein>
<gene>
    <name evidence="3" type="ORF">F5891DRAFT_129079</name>
</gene>
<feature type="transmembrane region" description="Helical" evidence="1">
    <location>
        <begin position="266"/>
        <end position="290"/>
    </location>
</feature>
<evidence type="ECO:0000313" key="4">
    <source>
        <dbReference type="Proteomes" id="UP001195769"/>
    </source>
</evidence>
<dbReference type="GeneID" id="64664885"/>
<evidence type="ECO:0000259" key="2">
    <source>
        <dbReference type="Pfam" id="PF20151"/>
    </source>
</evidence>
<dbReference type="AlphaFoldDB" id="A0AAD4HD03"/>
<evidence type="ECO:0000256" key="1">
    <source>
        <dbReference type="SAM" id="Phobius"/>
    </source>
</evidence>
<feature type="transmembrane region" description="Helical" evidence="1">
    <location>
        <begin position="186"/>
        <end position="206"/>
    </location>
</feature>
<dbReference type="RefSeq" id="XP_041217639.1">
    <property type="nucleotide sequence ID" value="XM_041370587.1"/>
</dbReference>
<feature type="domain" description="DUF6533" evidence="2">
    <location>
        <begin position="89"/>
        <end position="134"/>
    </location>
</feature>
<dbReference type="Proteomes" id="UP001195769">
    <property type="component" value="Unassembled WGS sequence"/>
</dbReference>
<accession>A0AAD4HD03</accession>
<evidence type="ECO:0000313" key="3">
    <source>
        <dbReference type="EMBL" id="KAG1889778.1"/>
    </source>
</evidence>
<comment type="caution">
    <text evidence="3">The sequence shown here is derived from an EMBL/GenBank/DDBJ whole genome shotgun (WGS) entry which is preliminary data.</text>
</comment>
<feature type="transmembrane region" description="Helical" evidence="1">
    <location>
        <begin position="120"/>
        <end position="143"/>
    </location>
</feature>
<keyword evidence="1" id="KW-1133">Transmembrane helix</keyword>
<keyword evidence="1" id="KW-0812">Transmembrane</keyword>
<proteinExistence type="predicted"/>
<keyword evidence="4" id="KW-1185">Reference proteome</keyword>
<feature type="transmembrane region" description="Helical" evidence="1">
    <location>
        <begin position="158"/>
        <end position="179"/>
    </location>
</feature>
<reference evidence="3" key="1">
    <citation type="journal article" date="2020" name="New Phytol.">
        <title>Comparative genomics reveals dynamic genome evolution in host specialist ectomycorrhizal fungi.</title>
        <authorList>
            <person name="Lofgren L.A."/>
            <person name="Nguyen N.H."/>
            <person name="Vilgalys R."/>
            <person name="Ruytinx J."/>
            <person name="Liao H.L."/>
            <person name="Branco S."/>
            <person name="Kuo A."/>
            <person name="LaButti K."/>
            <person name="Lipzen A."/>
            <person name="Andreopoulos W."/>
            <person name="Pangilinan J."/>
            <person name="Riley R."/>
            <person name="Hundley H."/>
            <person name="Na H."/>
            <person name="Barry K."/>
            <person name="Grigoriev I.V."/>
            <person name="Stajich J.E."/>
            <person name="Kennedy P.G."/>
        </authorList>
    </citation>
    <scope>NUCLEOTIDE SEQUENCE</scope>
    <source>
        <strain evidence="3">FC203</strain>
    </source>
</reference>
<dbReference type="Pfam" id="PF20151">
    <property type="entry name" value="DUF6533"/>
    <property type="match status" value="1"/>
</dbReference>
<feature type="transmembrane region" description="Helical" evidence="1">
    <location>
        <begin position="232"/>
        <end position="254"/>
    </location>
</feature>
<dbReference type="InterPro" id="IPR045340">
    <property type="entry name" value="DUF6533"/>
</dbReference>
<name>A0AAD4HD03_9AGAM</name>
<organism evidence="3 4">
    <name type="scientific">Suillus fuscotomentosus</name>
    <dbReference type="NCBI Taxonomy" id="1912939"/>
    <lineage>
        <taxon>Eukaryota</taxon>
        <taxon>Fungi</taxon>
        <taxon>Dikarya</taxon>
        <taxon>Basidiomycota</taxon>
        <taxon>Agaricomycotina</taxon>
        <taxon>Agaricomycetes</taxon>
        <taxon>Agaricomycetidae</taxon>
        <taxon>Boletales</taxon>
        <taxon>Suillineae</taxon>
        <taxon>Suillaceae</taxon>
        <taxon>Suillus</taxon>
    </lineage>
</organism>
<keyword evidence="1" id="KW-0472">Membrane</keyword>
<feature type="transmembrane region" description="Helical" evidence="1">
    <location>
        <begin position="302"/>
        <end position="320"/>
    </location>
</feature>
<dbReference type="EMBL" id="JABBWK010000149">
    <property type="protein sequence ID" value="KAG1889778.1"/>
    <property type="molecule type" value="Genomic_DNA"/>
</dbReference>